<dbReference type="PANTHER" id="PTHR31453:SF2">
    <property type="entry name" value="TRANSMEMBRANE PROTEIN 236"/>
    <property type="match status" value="1"/>
</dbReference>
<dbReference type="AlphaFoldDB" id="F7AC76"/>
<name>F7AC76_CIOIN</name>
<reference evidence="3" key="3">
    <citation type="submission" date="2025-09" db="UniProtKB">
        <authorList>
            <consortium name="Ensembl"/>
        </authorList>
    </citation>
    <scope>IDENTIFICATION</scope>
</reference>
<feature type="region of interest" description="Disordered" evidence="1">
    <location>
        <begin position="204"/>
        <end position="317"/>
    </location>
</feature>
<protein>
    <submittedName>
        <fullName evidence="3">Uncharacterized protein</fullName>
    </submittedName>
</protein>
<evidence type="ECO:0000313" key="3">
    <source>
        <dbReference type="Ensembl" id="ENSCINP00000023065.2"/>
    </source>
</evidence>
<feature type="transmembrane region" description="Helical" evidence="2">
    <location>
        <begin position="139"/>
        <end position="159"/>
    </location>
</feature>
<accession>F7AC76</accession>
<dbReference type="PANTHER" id="PTHR31453">
    <property type="entry name" value="TRANSMEMBRANE PROTEIN 236"/>
    <property type="match status" value="1"/>
</dbReference>
<dbReference type="GeneID" id="100175358"/>
<dbReference type="Proteomes" id="UP000008144">
    <property type="component" value="Unassembled WGS sequence"/>
</dbReference>
<keyword evidence="2" id="KW-0472">Membrane</keyword>
<evidence type="ECO:0000256" key="1">
    <source>
        <dbReference type="SAM" id="MobiDB-lite"/>
    </source>
</evidence>
<feature type="compositionally biased region" description="Polar residues" evidence="1">
    <location>
        <begin position="260"/>
        <end position="269"/>
    </location>
</feature>
<dbReference type="HOGENOM" id="CLU_877036_0_0_1"/>
<dbReference type="KEGG" id="cin:100175358"/>
<keyword evidence="4" id="KW-1185">Reference proteome</keyword>
<accession>A0A1W2W643</accession>
<dbReference type="GeneTree" id="ENSGT00390000015525"/>
<evidence type="ECO:0000313" key="4">
    <source>
        <dbReference type="Proteomes" id="UP000008144"/>
    </source>
</evidence>
<sequence>MLLVTDWSEKLKNYKLRMSHPVPSVNSITDYPPSSRGSVTSLIPRPKYSSAWTDERPPELIANLLNIYDVRLMFATSSGEVTSTNWIYAIYVISFISISTFILKHDSSYRPIMTLILLDCPFFVLRLSMLARFGQVTSILFLLKNFFVITALLYFNLIVPKLSTVYVTPRINTVDYDVTNQRVDYDVNNQRQKVDSFDSLEDNRYHDYDLNDTPELPRPSTHPQYYDHHNNQYDVTDEGDVTKPRRHRGTLSEDLFEGNSPEQEPQDVTSPEEVTYAIVKKKKAPMPNPSSVKKSLSEWVDGESYAVGPHKVRGGQS</sequence>
<reference evidence="4" key="1">
    <citation type="journal article" date="2002" name="Science">
        <title>The draft genome of Ciona intestinalis: insights into chordate and vertebrate origins.</title>
        <authorList>
            <person name="Dehal P."/>
            <person name="Satou Y."/>
            <person name="Campbell R.K."/>
            <person name="Chapman J."/>
            <person name="Degnan B."/>
            <person name="De Tomaso A."/>
            <person name="Davidson B."/>
            <person name="Di Gregorio A."/>
            <person name="Gelpke M."/>
            <person name="Goodstein D.M."/>
            <person name="Harafuji N."/>
            <person name="Hastings K.E."/>
            <person name="Ho I."/>
            <person name="Hotta K."/>
            <person name="Huang W."/>
            <person name="Kawashima T."/>
            <person name="Lemaire P."/>
            <person name="Martinez D."/>
            <person name="Meinertzhagen I.A."/>
            <person name="Necula S."/>
            <person name="Nonaka M."/>
            <person name="Putnam N."/>
            <person name="Rash S."/>
            <person name="Saiga H."/>
            <person name="Satake M."/>
            <person name="Terry A."/>
            <person name="Yamada L."/>
            <person name="Wang H.G."/>
            <person name="Awazu S."/>
            <person name="Azumi K."/>
            <person name="Boore J."/>
            <person name="Branno M."/>
            <person name="Chin-Bow S."/>
            <person name="DeSantis R."/>
            <person name="Doyle S."/>
            <person name="Francino P."/>
            <person name="Keys D.N."/>
            <person name="Haga S."/>
            <person name="Hayashi H."/>
            <person name="Hino K."/>
            <person name="Imai K.S."/>
            <person name="Inaba K."/>
            <person name="Kano S."/>
            <person name="Kobayashi K."/>
            <person name="Kobayashi M."/>
            <person name="Lee B.I."/>
            <person name="Makabe K.W."/>
            <person name="Manohar C."/>
            <person name="Matassi G."/>
            <person name="Medina M."/>
            <person name="Mochizuki Y."/>
            <person name="Mount S."/>
            <person name="Morishita T."/>
            <person name="Miura S."/>
            <person name="Nakayama A."/>
            <person name="Nishizaka S."/>
            <person name="Nomoto H."/>
            <person name="Ohta F."/>
            <person name="Oishi K."/>
            <person name="Rigoutsos I."/>
            <person name="Sano M."/>
            <person name="Sasaki A."/>
            <person name="Sasakura Y."/>
            <person name="Shoguchi E."/>
            <person name="Shin-i T."/>
            <person name="Spagnuolo A."/>
            <person name="Stainier D."/>
            <person name="Suzuki M.M."/>
            <person name="Tassy O."/>
            <person name="Takatori N."/>
            <person name="Tokuoka M."/>
            <person name="Yagi K."/>
            <person name="Yoshizaki F."/>
            <person name="Wada S."/>
            <person name="Zhang C."/>
            <person name="Hyatt P.D."/>
            <person name="Larimer F."/>
            <person name="Detter C."/>
            <person name="Doggett N."/>
            <person name="Glavina T."/>
            <person name="Hawkins T."/>
            <person name="Richardson P."/>
            <person name="Lucas S."/>
            <person name="Kohara Y."/>
            <person name="Levine M."/>
            <person name="Satoh N."/>
            <person name="Rokhsar D.S."/>
        </authorList>
    </citation>
    <scope>NUCLEOTIDE SEQUENCE [LARGE SCALE GENOMIC DNA]</scope>
</reference>
<keyword evidence="2" id="KW-0812">Transmembrane</keyword>
<organism evidence="3 4">
    <name type="scientific">Ciona intestinalis</name>
    <name type="common">Transparent sea squirt</name>
    <name type="synonym">Ascidia intestinalis</name>
    <dbReference type="NCBI Taxonomy" id="7719"/>
    <lineage>
        <taxon>Eukaryota</taxon>
        <taxon>Metazoa</taxon>
        <taxon>Chordata</taxon>
        <taxon>Tunicata</taxon>
        <taxon>Ascidiacea</taxon>
        <taxon>Phlebobranchia</taxon>
        <taxon>Cionidae</taxon>
        <taxon>Ciona</taxon>
    </lineage>
</organism>
<keyword evidence="2" id="KW-1133">Transmembrane helix</keyword>
<evidence type="ECO:0000256" key="2">
    <source>
        <dbReference type="SAM" id="Phobius"/>
    </source>
</evidence>
<reference evidence="3" key="2">
    <citation type="submission" date="2025-08" db="UniProtKB">
        <authorList>
            <consortium name="Ensembl"/>
        </authorList>
    </citation>
    <scope>IDENTIFICATION</scope>
</reference>
<feature type="transmembrane region" description="Helical" evidence="2">
    <location>
        <begin position="115"/>
        <end position="133"/>
    </location>
</feature>
<dbReference type="OrthoDB" id="6286514at2759"/>
<proteinExistence type="predicted"/>
<dbReference type="InterPro" id="IPR020394">
    <property type="entry name" value="Uncharacterised_FAM23-like_TM"/>
</dbReference>
<dbReference type="STRING" id="7719.ENSCINP00000023065"/>
<dbReference type="Ensembl" id="ENSCINT00000023311.2">
    <property type="protein sequence ID" value="ENSCINP00000023065.2"/>
    <property type="gene ID" value="ENSCING00000012325.2"/>
</dbReference>
<dbReference type="InParanoid" id="F7AC76"/>
<feature type="transmembrane region" description="Helical" evidence="2">
    <location>
        <begin position="86"/>
        <end position="103"/>
    </location>
</feature>